<sequence>MSVQCLRDYLLESLRAIPGTRDFRLYVFVSSPKKHTELYQFARPRPKVYAQDILILVSEFLPNIPEDSMSGTPPADSETSRHVFVTAVEATVFHVPATSSAIFYVSKVDTTGQGAYPSPTSFIVRSLLVFYVDPATRPIPVEHVWIHLFARAQPQYVFPNSADFTDKKPLTDVKLCIWWKRLLGEVAASVNKTSPAVSKTPSPPVVTQLYYVLPGYSESEARQLLKDTSETPWTYGHPYTQSTIPLPCPRVNPSSTWCNLGHFIPHFDDDPKSRFLDDLACHADVEGVKSPPRKRARTNTSGNKPEKPVSSADHSKEMPPGELSKVTPTEFWERISFRQECSSGAVTGFFVFGASCPSKSVGSSSPLAPMPGQVSPLMNKRIFETLRTRVEFSTRDLAVHATQTMETLIKGLCDDISAPSTGVLSKAPLLLSADARSTTPPSAPHVPSLTPPSTPPPRVRSLPDVSPNPFPEPVASLDTYHNHIFGHASVNNVPTERAERGGMSKDGVPKVTVLTARKKKKHA</sequence>
<dbReference type="GO" id="GO:0006974">
    <property type="term" value="P:DNA damage response"/>
    <property type="evidence" value="ECO:0007669"/>
    <property type="project" value="UniProtKB-KW"/>
</dbReference>
<evidence type="ECO:0000313" key="12">
    <source>
        <dbReference type="Proteomes" id="UP000054144"/>
    </source>
</evidence>
<dbReference type="OrthoDB" id="3361892at2759"/>
<name>A0A0D7A1E2_9AGAR</name>
<keyword evidence="6" id="KW-0805">Transcription regulation</keyword>
<feature type="region of interest" description="Disordered" evidence="10">
    <location>
        <begin position="434"/>
        <end position="466"/>
    </location>
</feature>
<feature type="region of interest" description="Disordered" evidence="10">
    <location>
        <begin position="497"/>
        <end position="523"/>
    </location>
</feature>
<dbReference type="InterPro" id="IPR016849">
    <property type="entry name" value="Rtt109"/>
</dbReference>
<comment type="subcellular location">
    <subcellularLocation>
        <location evidence="1">Nucleus</location>
    </subcellularLocation>
</comment>
<dbReference type="PROSITE" id="PS51728">
    <property type="entry name" value="RTT109_HAT"/>
    <property type="match status" value="1"/>
</dbReference>
<gene>
    <name evidence="11" type="ORF">FISHEDRAFT_50777</name>
</gene>
<evidence type="ECO:0000256" key="8">
    <source>
        <dbReference type="ARBA" id="ARBA00023242"/>
    </source>
</evidence>
<feature type="compositionally biased region" description="Pro residues" evidence="10">
    <location>
        <begin position="441"/>
        <end position="458"/>
    </location>
</feature>
<keyword evidence="8" id="KW-0539">Nucleus</keyword>
<keyword evidence="3" id="KW-0808">Transferase</keyword>
<dbReference type="Proteomes" id="UP000054144">
    <property type="component" value="Unassembled WGS sequence"/>
</dbReference>
<comment type="catalytic activity">
    <reaction evidence="9">
        <text>L-lysyl-[histone] + acetyl-CoA = N(6)-acetyl-L-lysyl-[histone] + CoA + H(+)</text>
        <dbReference type="Rhea" id="RHEA:21992"/>
        <dbReference type="Rhea" id="RHEA-COMP:9845"/>
        <dbReference type="Rhea" id="RHEA-COMP:11338"/>
        <dbReference type="ChEBI" id="CHEBI:15378"/>
        <dbReference type="ChEBI" id="CHEBI:29969"/>
        <dbReference type="ChEBI" id="CHEBI:57287"/>
        <dbReference type="ChEBI" id="CHEBI:57288"/>
        <dbReference type="ChEBI" id="CHEBI:61930"/>
        <dbReference type="EC" id="2.3.1.48"/>
    </reaction>
    <physiologicalReaction direction="left-to-right" evidence="9">
        <dbReference type="Rhea" id="RHEA:21993"/>
    </physiologicalReaction>
</comment>
<dbReference type="GO" id="GO:0006355">
    <property type="term" value="P:regulation of DNA-templated transcription"/>
    <property type="evidence" value="ECO:0007669"/>
    <property type="project" value="InterPro"/>
</dbReference>
<dbReference type="GO" id="GO:0032931">
    <property type="term" value="F:histone H3K56 acetyltransferase activity"/>
    <property type="evidence" value="ECO:0007669"/>
    <property type="project" value="TreeGrafter"/>
</dbReference>
<dbReference type="PANTHER" id="PTHR31571">
    <property type="entry name" value="ALTERED INHERITANCE OF MITOCHONDRIA PROTEIN 6"/>
    <property type="match status" value="1"/>
</dbReference>
<organism evidence="11 12">
    <name type="scientific">Fistulina hepatica ATCC 64428</name>
    <dbReference type="NCBI Taxonomy" id="1128425"/>
    <lineage>
        <taxon>Eukaryota</taxon>
        <taxon>Fungi</taxon>
        <taxon>Dikarya</taxon>
        <taxon>Basidiomycota</taxon>
        <taxon>Agaricomycotina</taxon>
        <taxon>Agaricomycetes</taxon>
        <taxon>Agaricomycetidae</taxon>
        <taxon>Agaricales</taxon>
        <taxon>Fistulinaceae</taxon>
        <taxon>Fistulina</taxon>
    </lineage>
</organism>
<evidence type="ECO:0000256" key="9">
    <source>
        <dbReference type="ARBA" id="ARBA00048940"/>
    </source>
</evidence>
<dbReference type="EMBL" id="KN882065">
    <property type="protein sequence ID" value="KIY44822.1"/>
    <property type="molecule type" value="Genomic_DNA"/>
</dbReference>
<evidence type="ECO:0000256" key="2">
    <source>
        <dbReference type="ARBA" id="ARBA00013184"/>
    </source>
</evidence>
<reference evidence="11 12" key="1">
    <citation type="journal article" date="2015" name="Fungal Genet. Biol.">
        <title>Evolution of novel wood decay mechanisms in Agaricales revealed by the genome sequences of Fistulina hepatica and Cylindrobasidium torrendii.</title>
        <authorList>
            <person name="Floudas D."/>
            <person name="Held B.W."/>
            <person name="Riley R."/>
            <person name="Nagy L.G."/>
            <person name="Koehler G."/>
            <person name="Ransdell A.S."/>
            <person name="Younus H."/>
            <person name="Chow J."/>
            <person name="Chiniquy J."/>
            <person name="Lipzen A."/>
            <person name="Tritt A."/>
            <person name="Sun H."/>
            <person name="Haridas S."/>
            <person name="LaButti K."/>
            <person name="Ohm R.A."/>
            <person name="Kues U."/>
            <person name="Blanchette R.A."/>
            <person name="Grigoriev I.V."/>
            <person name="Minto R.E."/>
            <person name="Hibbett D.S."/>
        </authorList>
    </citation>
    <scope>NUCLEOTIDE SEQUENCE [LARGE SCALE GENOMIC DNA]</scope>
    <source>
        <strain evidence="11 12">ATCC 64428</strain>
    </source>
</reference>
<evidence type="ECO:0000256" key="4">
    <source>
        <dbReference type="ARBA" id="ARBA00022763"/>
    </source>
</evidence>
<evidence type="ECO:0000256" key="10">
    <source>
        <dbReference type="SAM" id="MobiDB-lite"/>
    </source>
</evidence>
<dbReference type="AlphaFoldDB" id="A0A0D7A1E2"/>
<accession>A0A0D7A1E2</accession>
<keyword evidence="12" id="KW-1185">Reference proteome</keyword>
<evidence type="ECO:0000256" key="3">
    <source>
        <dbReference type="ARBA" id="ARBA00022679"/>
    </source>
</evidence>
<keyword evidence="5" id="KW-0007">Acetylation</keyword>
<dbReference type="InterPro" id="IPR051236">
    <property type="entry name" value="HAT_RTT109-like"/>
</dbReference>
<evidence type="ECO:0000313" key="11">
    <source>
        <dbReference type="EMBL" id="KIY44822.1"/>
    </source>
</evidence>
<keyword evidence="4" id="KW-0227">DNA damage</keyword>
<evidence type="ECO:0000256" key="1">
    <source>
        <dbReference type="ARBA" id="ARBA00004123"/>
    </source>
</evidence>
<dbReference type="Pfam" id="PF08214">
    <property type="entry name" value="HAT_KAT11"/>
    <property type="match status" value="1"/>
</dbReference>
<dbReference type="InterPro" id="IPR013178">
    <property type="entry name" value="Histone_AcTrfase_Rtt109/CBP"/>
</dbReference>
<protein>
    <recommendedName>
        <fullName evidence="2">histone acetyltransferase</fullName>
        <ecNumber evidence="2">2.3.1.48</ecNumber>
    </recommendedName>
</protein>
<proteinExistence type="predicted"/>
<dbReference type="GO" id="GO:0005634">
    <property type="term" value="C:nucleus"/>
    <property type="evidence" value="ECO:0007669"/>
    <property type="project" value="UniProtKB-SubCell"/>
</dbReference>
<evidence type="ECO:0000256" key="5">
    <source>
        <dbReference type="ARBA" id="ARBA00022990"/>
    </source>
</evidence>
<dbReference type="PANTHER" id="PTHR31571:SF2">
    <property type="entry name" value="HISTONE ACETYLTRANSFERASE RTT109"/>
    <property type="match status" value="1"/>
</dbReference>
<feature type="region of interest" description="Disordered" evidence="10">
    <location>
        <begin position="287"/>
        <end position="325"/>
    </location>
</feature>
<dbReference type="EC" id="2.3.1.48" evidence="2"/>
<evidence type="ECO:0000256" key="6">
    <source>
        <dbReference type="ARBA" id="ARBA00023015"/>
    </source>
</evidence>
<evidence type="ECO:0000256" key="7">
    <source>
        <dbReference type="ARBA" id="ARBA00023163"/>
    </source>
</evidence>
<dbReference type="SMART" id="SM01250">
    <property type="entry name" value="KAT11"/>
    <property type="match status" value="1"/>
</dbReference>
<keyword evidence="7" id="KW-0804">Transcription</keyword>